<comment type="subcellular location">
    <subcellularLocation>
        <location evidence="1">Nucleus</location>
    </subcellularLocation>
</comment>
<dbReference type="PANTHER" id="PTHR15052:SF2">
    <property type="entry name" value="GENERAL TRANSCRIPTION FACTOR 3C POLYPEPTIDE 2"/>
    <property type="match status" value="1"/>
</dbReference>
<dbReference type="PANTHER" id="PTHR15052">
    <property type="entry name" value="RNA POLYMERASE III TRANSCRIPTION INITIATION FACTOR COMPLEX SUBUNIT"/>
    <property type="match status" value="1"/>
</dbReference>
<sequence length="663" mass="68418">MATGPFDGWRPAPDQIVAYCDWQRHCPYNPQSPALLLPGGGSQTAVLPLFGAASAAAAGTGLADGSGAEGSGGELTKAEASDVVLNVGGPVWALDWCPAGTQASGGDDAAGASAAASAQPSAPTYLAVGCHPLEAQVNVVGVPVQGPACIQVWELSHPEQQQQQQQQAPPAAQQPRERVQEQGGGGGGATGAPVLPRVALALAHDGGVTWHCRWCPSVAAADEPAAALPGGDAVPRLGLLAAALGDGSMRVWAVPHPHAPQVQAAAGAAPGQPLVLSLPPVAALASAALGGSMPSVVDWLPAAPHDLLLVGCWDGSVAVLRMAPEQPVPPAQQQQQQQQQEQQQQQQQGGPGSSGGGGAGMHGLELLAHFSADVLPLRALRWVPPAACAAAVDGLERCLFMTGGHEGVLRVWDVRDLFQPVYSHVLSSNSTILGADWALRPFGILVAMEDASLRGLPLDSDVIERGTKEENKAMFSISWRGPNMGALWSIAVQPHMQVVAYAGEDGEVGLFPAEFEGHSRRRRAHEGVSGLRLAGVALAVRSWASVRRGNGLFASKVVERMQGVKKARLPEEAEALHRVAWSAHSGGAAWLASGGAAGLAAPSGIWAFLPSTDTETQQQLQQPASTLPPEVERLMRFTDGPGAASAGGEAQGGLLSWWRYQGP</sequence>
<dbReference type="Gene3D" id="2.130.10.10">
    <property type="entry name" value="YVTN repeat-like/Quinoprotein amine dehydrogenase"/>
    <property type="match status" value="1"/>
</dbReference>
<dbReference type="STRING" id="554055.A0A2P6VRP6"/>
<protein>
    <submittedName>
        <fullName evidence="5">General transcription factor 3C polypeptide 2</fullName>
    </submittedName>
</protein>
<feature type="region of interest" description="Disordered" evidence="4">
    <location>
        <begin position="160"/>
        <end position="191"/>
    </location>
</feature>
<dbReference type="InterPro" id="IPR052416">
    <property type="entry name" value="GTF3C_component"/>
</dbReference>
<accession>A0A2P6VRP6</accession>
<keyword evidence="3" id="KW-0539">Nucleus</keyword>
<dbReference type="GO" id="GO:0005634">
    <property type="term" value="C:nucleus"/>
    <property type="evidence" value="ECO:0007669"/>
    <property type="project" value="UniProtKB-SubCell"/>
</dbReference>
<evidence type="ECO:0000256" key="3">
    <source>
        <dbReference type="ARBA" id="ARBA00023242"/>
    </source>
</evidence>
<dbReference type="InterPro" id="IPR015943">
    <property type="entry name" value="WD40/YVTN_repeat-like_dom_sf"/>
</dbReference>
<feature type="compositionally biased region" description="Low complexity" evidence="4">
    <location>
        <begin position="331"/>
        <end position="348"/>
    </location>
</feature>
<reference evidence="5 6" key="1">
    <citation type="journal article" date="2018" name="Plant J.">
        <title>Genome sequences of Chlorella sorokiniana UTEX 1602 and Micractinium conductrix SAG 241.80: implications to maltose excretion by a green alga.</title>
        <authorList>
            <person name="Arriola M.B."/>
            <person name="Velmurugan N."/>
            <person name="Zhang Y."/>
            <person name="Plunkett M.H."/>
            <person name="Hondzo H."/>
            <person name="Barney B.M."/>
        </authorList>
    </citation>
    <scope>NUCLEOTIDE SEQUENCE [LARGE SCALE GENOMIC DNA]</scope>
    <source>
        <strain evidence="5 6">SAG 241.80</strain>
    </source>
</reference>
<name>A0A2P6VRP6_9CHLO</name>
<dbReference type="GO" id="GO:0006383">
    <property type="term" value="P:transcription by RNA polymerase III"/>
    <property type="evidence" value="ECO:0007669"/>
    <property type="project" value="TreeGrafter"/>
</dbReference>
<feature type="compositionally biased region" description="Gly residues" evidence="4">
    <location>
        <begin position="349"/>
        <end position="358"/>
    </location>
</feature>
<evidence type="ECO:0000313" key="5">
    <source>
        <dbReference type="EMBL" id="PSC76752.1"/>
    </source>
</evidence>
<organism evidence="5 6">
    <name type="scientific">Micractinium conductrix</name>
    <dbReference type="NCBI Taxonomy" id="554055"/>
    <lineage>
        <taxon>Eukaryota</taxon>
        <taxon>Viridiplantae</taxon>
        <taxon>Chlorophyta</taxon>
        <taxon>core chlorophytes</taxon>
        <taxon>Trebouxiophyceae</taxon>
        <taxon>Chlorellales</taxon>
        <taxon>Chlorellaceae</taxon>
        <taxon>Chlorella clade</taxon>
        <taxon>Micractinium</taxon>
    </lineage>
</organism>
<comment type="caution">
    <text evidence="5">The sequence shown here is derived from an EMBL/GenBank/DDBJ whole genome shotgun (WGS) entry which is preliminary data.</text>
</comment>
<gene>
    <name evidence="5" type="primary">g781</name>
    <name evidence="5" type="ORF">C2E20_0781</name>
</gene>
<proteinExistence type="predicted"/>
<dbReference type="OrthoDB" id="4703at2759"/>
<evidence type="ECO:0000256" key="1">
    <source>
        <dbReference type="ARBA" id="ARBA00004123"/>
    </source>
</evidence>
<keyword evidence="6" id="KW-1185">Reference proteome</keyword>
<evidence type="ECO:0000256" key="2">
    <source>
        <dbReference type="ARBA" id="ARBA00023163"/>
    </source>
</evidence>
<feature type="compositionally biased region" description="Low complexity" evidence="4">
    <location>
        <begin position="160"/>
        <end position="174"/>
    </location>
</feature>
<dbReference type="SUPFAM" id="SSF50978">
    <property type="entry name" value="WD40 repeat-like"/>
    <property type="match status" value="1"/>
</dbReference>
<evidence type="ECO:0000256" key="4">
    <source>
        <dbReference type="SAM" id="MobiDB-lite"/>
    </source>
</evidence>
<feature type="region of interest" description="Disordered" evidence="4">
    <location>
        <begin position="326"/>
        <end position="358"/>
    </location>
</feature>
<evidence type="ECO:0000313" key="6">
    <source>
        <dbReference type="Proteomes" id="UP000239649"/>
    </source>
</evidence>
<dbReference type="GO" id="GO:0000127">
    <property type="term" value="C:transcription factor TFIIIC complex"/>
    <property type="evidence" value="ECO:0007669"/>
    <property type="project" value="TreeGrafter"/>
</dbReference>
<keyword evidence="2" id="KW-0804">Transcription</keyword>
<dbReference type="AlphaFoldDB" id="A0A2P6VRP6"/>
<dbReference type="Proteomes" id="UP000239649">
    <property type="component" value="Unassembled WGS sequence"/>
</dbReference>
<dbReference type="EMBL" id="LHPF02000001">
    <property type="protein sequence ID" value="PSC76752.1"/>
    <property type="molecule type" value="Genomic_DNA"/>
</dbReference>
<dbReference type="InterPro" id="IPR036322">
    <property type="entry name" value="WD40_repeat_dom_sf"/>
</dbReference>